<keyword evidence="6" id="KW-0121">Carboxypeptidase</keyword>
<accession>A0A2W5S6L0</accession>
<comment type="caution">
    <text evidence="6">The sequence shown here is derived from an EMBL/GenBank/DDBJ whole genome shotgun (WGS) entry which is preliminary data.</text>
</comment>
<evidence type="ECO:0000313" key="7">
    <source>
        <dbReference type="Proteomes" id="UP000249135"/>
    </source>
</evidence>
<evidence type="ECO:0000259" key="5">
    <source>
        <dbReference type="Pfam" id="PF17676"/>
    </source>
</evidence>
<feature type="active site" description="Charge relay system" evidence="3">
    <location>
        <position position="347"/>
    </location>
</feature>
<dbReference type="CDD" id="cd07062">
    <property type="entry name" value="Peptidase_S66_mccF_like"/>
    <property type="match status" value="1"/>
</dbReference>
<dbReference type="Gene3D" id="3.50.30.60">
    <property type="entry name" value="LD-carboxypeptidase A C-terminal domain-like"/>
    <property type="match status" value="1"/>
</dbReference>
<sequence>MPWTGPRRLQLDRSRGGIARMAGKSASDVRHCGRAAESSHPPMITLKPVLLHRGSTVGLVALSAPDAAACPRRLQRSIANLKAAGLEVDQGNSTATGIDYLAGTARERAAAFNGLVANPRIGCIMSCVGGENTNAILDLIDYGLFSRSPKAVVGYSDFTALLLALYAHTGCVVFHGPAALPQFGEPCGVDTFTWRQFQKVLFSPYPAGELPFAALTTDEFLEWDVSDVRARVYVKHAGPRTFRGGIAEGVLMCANLDVWLSLHGTHHLPSMEGAIVGIEESDGSTPAAFERKLFAMYAKGMFDGVAGIVFGQLPSACTGGKRRLSDILMDVFEGIRCPIGQGFNFGHTDPQLTLPLGVHARLDCTEPQARLSLLEGAVERRACD</sequence>
<evidence type="ECO:0000256" key="3">
    <source>
        <dbReference type="PIRSR" id="PIRSR028757-1"/>
    </source>
</evidence>
<keyword evidence="2" id="KW-0378">Hydrolase</keyword>
<feature type="domain" description="LD-carboxypeptidase C-terminal" evidence="5">
    <location>
        <begin position="248"/>
        <end position="362"/>
    </location>
</feature>
<dbReference type="Proteomes" id="UP000249135">
    <property type="component" value="Unassembled WGS sequence"/>
</dbReference>
<evidence type="ECO:0000256" key="1">
    <source>
        <dbReference type="ARBA" id="ARBA00010233"/>
    </source>
</evidence>
<dbReference type="GO" id="GO:0004180">
    <property type="term" value="F:carboxypeptidase activity"/>
    <property type="evidence" value="ECO:0007669"/>
    <property type="project" value="UniProtKB-KW"/>
</dbReference>
<dbReference type="AlphaFoldDB" id="A0A2W5S6L0"/>
<dbReference type="InterPro" id="IPR040449">
    <property type="entry name" value="Peptidase_S66_N"/>
</dbReference>
<dbReference type="PANTHER" id="PTHR30237:SF5">
    <property type="entry name" value="CARBOXYPEPTIDASE VC_A0337-RELATED"/>
    <property type="match status" value="1"/>
</dbReference>
<dbReference type="InterPro" id="IPR027461">
    <property type="entry name" value="Carboxypeptidase_A_C_sf"/>
</dbReference>
<evidence type="ECO:0000259" key="4">
    <source>
        <dbReference type="Pfam" id="PF02016"/>
    </source>
</evidence>
<comment type="similarity">
    <text evidence="1">Belongs to the peptidase S66 family.</text>
</comment>
<dbReference type="EMBL" id="QFPP01000001">
    <property type="protein sequence ID" value="PZQ78407.1"/>
    <property type="molecule type" value="Genomic_DNA"/>
</dbReference>
<dbReference type="InterPro" id="IPR003507">
    <property type="entry name" value="S66_fam"/>
</dbReference>
<dbReference type="SUPFAM" id="SSF141986">
    <property type="entry name" value="LD-carboxypeptidase A C-terminal domain-like"/>
    <property type="match status" value="1"/>
</dbReference>
<protein>
    <submittedName>
        <fullName evidence="6">LD-carboxypeptidase</fullName>
    </submittedName>
</protein>
<dbReference type="PANTHER" id="PTHR30237">
    <property type="entry name" value="MURAMOYLTETRAPEPTIDE CARBOXYPEPTIDASE"/>
    <property type="match status" value="1"/>
</dbReference>
<feature type="active site" description="Charge relay system" evidence="3">
    <location>
        <position position="279"/>
    </location>
</feature>
<feature type="active site" description="Nucleophile" evidence="3">
    <location>
        <position position="156"/>
    </location>
</feature>
<dbReference type="Pfam" id="PF02016">
    <property type="entry name" value="Peptidase_S66"/>
    <property type="match status" value="1"/>
</dbReference>
<dbReference type="InterPro" id="IPR027478">
    <property type="entry name" value="LdcA_N"/>
</dbReference>
<evidence type="ECO:0000313" key="6">
    <source>
        <dbReference type="EMBL" id="PZQ78407.1"/>
    </source>
</evidence>
<dbReference type="SUPFAM" id="SSF52317">
    <property type="entry name" value="Class I glutamine amidotransferase-like"/>
    <property type="match status" value="1"/>
</dbReference>
<evidence type="ECO:0000256" key="2">
    <source>
        <dbReference type="ARBA" id="ARBA00022801"/>
    </source>
</evidence>
<dbReference type="InterPro" id="IPR029062">
    <property type="entry name" value="Class_I_gatase-like"/>
</dbReference>
<reference evidence="6 7" key="1">
    <citation type="submission" date="2017-08" db="EMBL/GenBank/DDBJ databases">
        <title>Infants hospitalized years apart are colonized by the same room-sourced microbial strains.</title>
        <authorList>
            <person name="Brooks B."/>
            <person name="Olm M.R."/>
            <person name="Firek B.A."/>
            <person name="Baker R."/>
            <person name="Thomas B.C."/>
            <person name="Morowitz M.J."/>
            <person name="Banfield J.F."/>
        </authorList>
    </citation>
    <scope>NUCLEOTIDE SEQUENCE [LARGE SCALE GENOMIC DNA]</scope>
    <source>
        <strain evidence="6">S2_005_003_R2_41</strain>
    </source>
</reference>
<proteinExistence type="inferred from homology"/>
<keyword evidence="6" id="KW-0645">Protease</keyword>
<organism evidence="6 7">
    <name type="scientific">Variovorax paradoxus</name>
    <dbReference type="NCBI Taxonomy" id="34073"/>
    <lineage>
        <taxon>Bacteria</taxon>
        <taxon>Pseudomonadati</taxon>
        <taxon>Pseudomonadota</taxon>
        <taxon>Betaproteobacteria</taxon>
        <taxon>Burkholderiales</taxon>
        <taxon>Comamonadaceae</taxon>
        <taxon>Variovorax</taxon>
    </lineage>
</organism>
<name>A0A2W5S6L0_VARPD</name>
<feature type="domain" description="LD-carboxypeptidase N-terminal" evidence="4">
    <location>
        <begin position="57"/>
        <end position="176"/>
    </location>
</feature>
<dbReference type="Pfam" id="PF17676">
    <property type="entry name" value="Peptidase_S66C"/>
    <property type="match status" value="1"/>
</dbReference>
<dbReference type="Gene3D" id="3.40.50.10740">
    <property type="entry name" value="Class I glutamine amidotransferase-like"/>
    <property type="match status" value="1"/>
</dbReference>
<dbReference type="PIRSF" id="PIRSF028757">
    <property type="entry name" value="LD-carboxypeptidase"/>
    <property type="match status" value="1"/>
</dbReference>
<gene>
    <name evidence="6" type="ORF">DI563_00035</name>
</gene>
<dbReference type="InterPro" id="IPR040921">
    <property type="entry name" value="Peptidase_S66C"/>
</dbReference>